<dbReference type="GO" id="GO:1904680">
    <property type="term" value="F:peptide transmembrane transporter activity"/>
    <property type="evidence" value="ECO:0007669"/>
    <property type="project" value="TreeGrafter"/>
</dbReference>
<dbReference type="Gene3D" id="3.40.190.10">
    <property type="entry name" value="Periplasmic binding protein-like II"/>
    <property type="match status" value="1"/>
</dbReference>
<dbReference type="InterPro" id="IPR036366">
    <property type="entry name" value="PGBDSf"/>
</dbReference>
<dbReference type="Proteomes" id="UP000178820">
    <property type="component" value="Unassembled WGS sequence"/>
</dbReference>
<dbReference type="Gene3D" id="3.10.105.10">
    <property type="entry name" value="Dipeptide-binding Protein, Domain 3"/>
    <property type="match status" value="2"/>
</dbReference>
<dbReference type="GO" id="GO:0042597">
    <property type="term" value="C:periplasmic space"/>
    <property type="evidence" value="ECO:0007669"/>
    <property type="project" value="UniProtKB-ARBA"/>
</dbReference>
<dbReference type="Gene3D" id="3.90.76.10">
    <property type="entry name" value="Dipeptide-binding Protein, Domain 1"/>
    <property type="match status" value="1"/>
</dbReference>
<dbReference type="PIRSF" id="PIRSF002741">
    <property type="entry name" value="MppA"/>
    <property type="match status" value="1"/>
</dbReference>
<dbReference type="Pfam" id="PF01471">
    <property type="entry name" value="PG_binding_1"/>
    <property type="match status" value="1"/>
</dbReference>
<evidence type="ECO:0000313" key="4">
    <source>
        <dbReference type="EMBL" id="OGZ68743.1"/>
    </source>
</evidence>
<name>A0A1G2I1U5_9BACT</name>
<dbReference type="AlphaFoldDB" id="A0A1G2I1U5"/>
<gene>
    <name evidence="4" type="ORF">A3D44_01980</name>
</gene>
<evidence type="ECO:0000259" key="3">
    <source>
        <dbReference type="Pfam" id="PF01471"/>
    </source>
</evidence>
<organism evidence="4 5">
    <name type="scientific">Candidatus Staskawiczbacteria bacterium RIFCSPHIGHO2_02_FULL_42_22</name>
    <dbReference type="NCBI Taxonomy" id="1802207"/>
    <lineage>
        <taxon>Bacteria</taxon>
        <taxon>Candidatus Staskawicziibacteriota</taxon>
    </lineage>
</organism>
<dbReference type="InterPro" id="IPR000914">
    <property type="entry name" value="SBP_5_dom"/>
</dbReference>
<dbReference type="InterPro" id="IPR002477">
    <property type="entry name" value="Peptidoglycan-bd-like"/>
</dbReference>
<dbReference type="Gene3D" id="1.10.101.10">
    <property type="entry name" value="PGBD-like superfamily/PGBD"/>
    <property type="match status" value="1"/>
</dbReference>
<feature type="domain" description="Peptidoglycan binding-like" evidence="3">
    <location>
        <begin position="421"/>
        <end position="490"/>
    </location>
</feature>
<evidence type="ECO:0000259" key="2">
    <source>
        <dbReference type="Pfam" id="PF00496"/>
    </source>
</evidence>
<accession>A0A1G2I1U5</accession>
<proteinExistence type="predicted"/>
<dbReference type="EMBL" id="MHOT01000018">
    <property type="protein sequence ID" value="OGZ68743.1"/>
    <property type="molecule type" value="Genomic_DNA"/>
</dbReference>
<dbReference type="InterPro" id="IPR030678">
    <property type="entry name" value="Peptide/Ni-bd"/>
</dbReference>
<feature type="domain" description="Solute-binding protein family 5" evidence="2">
    <location>
        <begin position="98"/>
        <end position="406"/>
    </location>
</feature>
<dbReference type="SUPFAM" id="SSF53850">
    <property type="entry name" value="Periplasmic binding protein-like II"/>
    <property type="match status" value="2"/>
</dbReference>
<dbReference type="PANTHER" id="PTHR30290">
    <property type="entry name" value="PERIPLASMIC BINDING COMPONENT OF ABC TRANSPORTER"/>
    <property type="match status" value="1"/>
</dbReference>
<dbReference type="SUPFAM" id="SSF47090">
    <property type="entry name" value="PGBD-like"/>
    <property type="match status" value="1"/>
</dbReference>
<dbReference type="InterPro" id="IPR036365">
    <property type="entry name" value="PGBD-like_sf"/>
</dbReference>
<feature type="transmembrane region" description="Helical" evidence="1">
    <location>
        <begin position="22"/>
        <end position="44"/>
    </location>
</feature>
<protein>
    <recommendedName>
        <fullName evidence="6">Solute-binding protein family 5 domain-containing protein</fullName>
    </recommendedName>
</protein>
<sequence>MIFPTFTQWKQIFKVLKGGEKITLLVFFVLAISSLLFLTVNSYLAATKTVPTFKGIYIEGVVGQPRFINPLYGETNDIDRSIIELVFSGLMTYDTEGNIVPDLVDSYDISDDGKTYTFELKESVFWHDGKPLTSDDVLFTIKTIQNADYKSPLRANWIGVEAQKLSDTSFNLILKQPYNSFLENCTLKIIPQHIWQNVSPENATLSLQNLQPVGSGPFSLDDLLQNKTGFIQTLTLRSNRRYHGKPSLIAGITFAFFENMDNVIAAANARRINGFAVASFDKTNADIKKIIRQGFSKNEQFTEYHFSLPRYFAVFFNNQKPNILSDANIRKALVQGANKQALIEKIITEVDTEATAVDSPILPDFFGYQEPSKGHEFNTENAKALLDASGFVDKGNGVREKVVTKKPAFQFKNYLKVGSKGTEVTQLQGCLARLPNLSGSNTTIFSDILKNETNGVYGKLTEQAVDLFQKEYLSNLKPTGEVGTSTRQKLNELCTTSPSTTEPLKFTLVTVNQPQLVKTANLLKNDWQALGVEVDIQAVSVGEIKPIIKNRNYDALLYGETLGMEPDLYPFWYSSQKQDPGLNLSAYENKDVDTLLKNARQTLDPVKKAGDLEKIQNTILNDAPALFLYNPDYVYWASAKTSGIDTKKIADPAKRFVNVTNWFISTKRVWR</sequence>
<dbReference type="InterPro" id="IPR039424">
    <property type="entry name" value="SBP_5"/>
</dbReference>
<keyword evidence="1" id="KW-1133">Transmembrane helix</keyword>
<reference evidence="4 5" key="1">
    <citation type="journal article" date="2016" name="Nat. Commun.">
        <title>Thousands of microbial genomes shed light on interconnected biogeochemical processes in an aquifer system.</title>
        <authorList>
            <person name="Anantharaman K."/>
            <person name="Brown C.T."/>
            <person name="Hug L.A."/>
            <person name="Sharon I."/>
            <person name="Castelle C.J."/>
            <person name="Probst A.J."/>
            <person name="Thomas B.C."/>
            <person name="Singh A."/>
            <person name="Wilkins M.J."/>
            <person name="Karaoz U."/>
            <person name="Brodie E.L."/>
            <person name="Williams K.H."/>
            <person name="Hubbard S.S."/>
            <person name="Banfield J.F."/>
        </authorList>
    </citation>
    <scope>NUCLEOTIDE SEQUENCE [LARGE SCALE GENOMIC DNA]</scope>
</reference>
<evidence type="ECO:0000256" key="1">
    <source>
        <dbReference type="SAM" id="Phobius"/>
    </source>
</evidence>
<dbReference type="GO" id="GO:0043190">
    <property type="term" value="C:ATP-binding cassette (ABC) transporter complex"/>
    <property type="evidence" value="ECO:0007669"/>
    <property type="project" value="InterPro"/>
</dbReference>
<keyword evidence="1" id="KW-0812">Transmembrane</keyword>
<dbReference type="Pfam" id="PF00496">
    <property type="entry name" value="SBP_bac_5"/>
    <property type="match status" value="1"/>
</dbReference>
<evidence type="ECO:0008006" key="6">
    <source>
        <dbReference type="Google" id="ProtNLM"/>
    </source>
</evidence>
<dbReference type="GO" id="GO:0015833">
    <property type="term" value="P:peptide transport"/>
    <property type="evidence" value="ECO:0007669"/>
    <property type="project" value="TreeGrafter"/>
</dbReference>
<dbReference type="STRING" id="1802207.A3D44_01980"/>
<keyword evidence="1" id="KW-0472">Membrane</keyword>
<evidence type="ECO:0000313" key="5">
    <source>
        <dbReference type="Proteomes" id="UP000178820"/>
    </source>
</evidence>
<comment type="caution">
    <text evidence="4">The sequence shown here is derived from an EMBL/GenBank/DDBJ whole genome shotgun (WGS) entry which is preliminary data.</text>
</comment>